<evidence type="ECO:0000256" key="3">
    <source>
        <dbReference type="ARBA" id="ARBA00022777"/>
    </source>
</evidence>
<dbReference type="SMART" id="SM00220">
    <property type="entry name" value="S_TKc"/>
    <property type="match status" value="1"/>
</dbReference>
<sequence>MDDEGTRLDGRYRLERRIAVGGAAEVWRGRDETLGRTVAVKVILTDGGASLVRAEARAVAALAHPNIAEVFDVGVWKTPQGPSLPYLVMEFADGRTLAQHLRTGPLDWRIGVRVCAEVSAGLAAAHVADLVHRDVKPANVILTPYGAKVLDFGISVTAGSSDRLADGTILGTPAFMAPERFHGAPAAPATDMYALGVLLFLCLAGRLPFPPPPRSGDLIAPPSVAGLPPLPPIKDLPDEVAEVCLSCLDPNPDARPTSFAAALLLAEAVDARVHLPPLADPVPEDPVPPWTDTAAEASTDIGHTLPDGAGVIVGRHRA</sequence>
<comment type="caution">
    <text evidence="6">The sequence shown here is derived from an EMBL/GenBank/DDBJ whole genome shotgun (WGS) entry which is preliminary data.</text>
</comment>
<dbReference type="EMBL" id="BONC01000044">
    <property type="protein sequence ID" value="GIF59224.1"/>
    <property type="molecule type" value="Genomic_DNA"/>
</dbReference>
<keyword evidence="1" id="KW-0808">Transferase</keyword>
<keyword evidence="3" id="KW-0418">Kinase</keyword>
<dbReference type="PANTHER" id="PTHR43289:SF34">
    <property type="entry name" value="SERINE_THREONINE-PROTEIN KINASE YBDM-RELATED"/>
    <property type="match status" value="1"/>
</dbReference>
<keyword evidence="4" id="KW-0067">ATP-binding</keyword>
<dbReference type="Proteomes" id="UP000624325">
    <property type="component" value="Unassembled WGS sequence"/>
</dbReference>
<evidence type="ECO:0000256" key="1">
    <source>
        <dbReference type="ARBA" id="ARBA00022679"/>
    </source>
</evidence>
<evidence type="ECO:0000256" key="2">
    <source>
        <dbReference type="ARBA" id="ARBA00022741"/>
    </source>
</evidence>
<keyword evidence="2" id="KW-0547">Nucleotide-binding</keyword>
<proteinExistence type="predicted"/>
<gene>
    <name evidence="6" type="ORF">Air01nite_53190</name>
</gene>
<dbReference type="RefSeq" id="WP_203706065.1">
    <property type="nucleotide sequence ID" value="NZ_BAAALU010000020.1"/>
</dbReference>
<dbReference type="Pfam" id="PF00069">
    <property type="entry name" value="Pkinase"/>
    <property type="match status" value="1"/>
</dbReference>
<accession>A0ABQ4C8W0</accession>
<dbReference type="SUPFAM" id="SSF56112">
    <property type="entry name" value="Protein kinase-like (PK-like)"/>
    <property type="match status" value="1"/>
</dbReference>
<dbReference type="InterPro" id="IPR008271">
    <property type="entry name" value="Ser/Thr_kinase_AS"/>
</dbReference>
<dbReference type="Gene3D" id="3.30.200.20">
    <property type="entry name" value="Phosphorylase Kinase, domain 1"/>
    <property type="match status" value="1"/>
</dbReference>
<keyword evidence="7" id="KW-1185">Reference proteome</keyword>
<dbReference type="Gene3D" id="1.10.510.10">
    <property type="entry name" value="Transferase(Phosphotransferase) domain 1"/>
    <property type="match status" value="1"/>
</dbReference>
<dbReference type="PROSITE" id="PS00108">
    <property type="entry name" value="PROTEIN_KINASE_ST"/>
    <property type="match status" value="1"/>
</dbReference>
<evidence type="ECO:0000313" key="6">
    <source>
        <dbReference type="EMBL" id="GIF59224.1"/>
    </source>
</evidence>
<protein>
    <recommendedName>
        <fullName evidence="5">Protein kinase domain-containing protein</fullName>
    </recommendedName>
</protein>
<dbReference type="CDD" id="cd14014">
    <property type="entry name" value="STKc_PknB_like"/>
    <property type="match status" value="1"/>
</dbReference>
<dbReference type="InterPro" id="IPR000719">
    <property type="entry name" value="Prot_kinase_dom"/>
</dbReference>
<feature type="domain" description="Protein kinase" evidence="5">
    <location>
        <begin position="12"/>
        <end position="269"/>
    </location>
</feature>
<organism evidence="6 7">
    <name type="scientific">Asanoa iriomotensis</name>
    <dbReference type="NCBI Taxonomy" id="234613"/>
    <lineage>
        <taxon>Bacteria</taxon>
        <taxon>Bacillati</taxon>
        <taxon>Actinomycetota</taxon>
        <taxon>Actinomycetes</taxon>
        <taxon>Micromonosporales</taxon>
        <taxon>Micromonosporaceae</taxon>
        <taxon>Asanoa</taxon>
    </lineage>
</organism>
<evidence type="ECO:0000313" key="7">
    <source>
        <dbReference type="Proteomes" id="UP000624325"/>
    </source>
</evidence>
<reference evidence="6 7" key="1">
    <citation type="submission" date="2021-01" db="EMBL/GenBank/DDBJ databases">
        <title>Whole genome shotgun sequence of Asanoa iriomotensis NBRC 100142.</title>
        <authorList>
            <person name="Komaki H."/>
            <person name="Tamura T."/>
        </authorList>
    </citation>
    <scope>NUCLEOTIDE SEQUENCE [LARGE SCALE GENOMIC DNA]</scope>
    <source>
        <strain evidence="6 7">NBRC 100142</strain>
    </source>
</reference>
<dbReference type="InterPro" id="IPR011009">
    <property type="entry name" value="Kinase-like_dom_sf"/>
</dbReference>
<name>A0ABQ4C8W0_9ACTN</name>
<evidence type="ECO:0000256" key="4">
    <source>
        <dbReference type="ARBA" id="ARBA00022840"/>
    </source>
</evidence>
<dbReference type="PROSITE" id="PS50011">
    <property type="entry name" value="PROTEIN_KINASE_DOM"/>
    <property type="match status" value="1"/>
</dbReference>
<evidence type="ECO:0000259" key="5">
    <source>
        <dbReference type="PROSITE" id="PS50011"/>
    </source>
</evidence>
<dbReference type="PANTHER" id="PTHR43289">
    <property type="entry name" value="MITOGEN-ACTIVATED PROTEIN KINASE KINASE KINASE 20-RELATED"/>
    <property type="match status" value="1"/>
</dbReference>